<keyword evidence="3" id="KW-1185">Reference proteome</keyword>
<proteinExistence type="predicted"/>
<dbReference type="OrthoDB" id="5578276at2759"/>
<organism evidence="2 3">
    <name type="scientific">Coemansia interrupta</name>
    <dbReference type="NCBI Taxonomy" id="1126814"/>
    <lineage>
        <taxon>Eukaryota</taxon>
        <taxon>Fungi</taxon>
        <taxon>Fungi incertae sedis</taxon>
        <taxon>Zoopagomycota</taxon>
        <taxon>Kickxellomycotina</taxon>
        <taxon>Kickxellomycetes</taxon>
        <taxon>Kickxellales</taxon>
        <taxon>Kickxellaceae</taxon>
        <taxon>Coemansia</taxon>
    </lineage>
</organism>
<feature type="compositionally biased region" description="Basic residues" evidence="1">
    <location>
        <begin position="144"/>
        <end position="153"/>
    </location>
</feature>
<sequence>MSEDQKSQAPTTRYSLRTRTPVKAPEPVPVPAPRTPTSRRRSRPSEAAQLAKTTSNKGSATKTRGRASSVPSTKRRTSAASRRTRATREQPSTPSTDNEDEDDDVDAAEQSSEDEEFSPDPESSTHFHKKRAMSTLSATTSRRGPGRPRGGKRSRADDSSSRSAWDTRRAPTNLTKHDPFKVENLAAAAHIMQQIPTKGLPNDDRYELMKMSDALKMCGFELGVPEPGTEHLAEIYRLLSWAVHASGPSGPSHPLPPLSEEAKGDLIRVFASIGRRIREETKDMAGYHRRHALRKLMLAKTARSESSMQEDGEARGNAVHRRNPLKIPGPLIDIWKVPYKKANGNDGN</sequence>
<name>A0A9W8H1I1_9FUNG</name>
<reference evidence="2" key="1">
    <citation type="submission" date="2022-07" db="EMBL/GenBank/DDBJ databases">
        <title>Phylogenomic reconstructions and comparative analyses of Kickxellomycotina fungi.</title>
        <authorList>
            <person name="Reynolds N.K."/>
            <person name="Stajich J.E."/>
            <person name="Barry K."/>
            <person name="Grigoriev I.V."/>
            <person name="Crous P."/>
            <person name="Smith M.E."/>
        </authorList>
    </citation>
    <scope>NUCLEOTIDE SEQUENCE</scope>
    <source>
        <strain evidence="2">BCRC 34489</strain>
    </source>
</reference>
<feature type="region of interest" description="Disordered" evidence="1">
    <location>
        <begin position="1"/>
        <end position="178"/>
    </location>
</feature>
<comment type="caution">
    <text evidence="2">The sequence shown here is derived from an EMBL/GenBank/DDBJ whole genome shotgun (WGS) entry which is preliminary data.</text>
</comment>
<feature type="region of interest" description="Disordered" evidence="1">
    <location>
        <begin position="300"/>
        <end position="322"/>
    </location>
</feature>
<feature type="non-terminal residue" evidence="2">
    <location>
        <position position="348"/>
    </location>
</feature>
<feature type="compositionally biased region" description="Basic and acidic residues" evidence="1">
    <location>
        <begin position="154"/>
        <end position="178"/>
    </location>
</feature>
<evidence type="ECO:0000313" key="3">
    <source>
        <dbReference type="Proteomes" id="UP001140172"/>
    </source>
</evidence>
<feature type="compositionally biased region" description="Pro residues" evidence="1">
    <location>
        <begin position="24"/>
        <end position="34"/>
    </location>
</feature>
<dbReference type="EMBL" id="JANBUM010000508">
    <property type="protein sequence ID" value="KAJ2776269.1"/>
    <property type="molecule type" value="Genomic_DNA"/>
</dbReference>
<feature type="compositionally biased region" description="Basic residues" evidence="1">
    <location>
        <begin position="73"/>
        <end position="85"/>
    </location>
</feature>
<feature type="compositionally biased region" description="Polar residues" evidence="1">
    <location>
        <begin position="51"/>
        <end position="62"/>
    </location>
</feature>
<gene>
    <name evidence="2" type="ORF">GGI15_004894</name>
</gene>
<feature type="compositionally biased region" description="Polar residues" evidence="1">
    <location>
        <begin position="7"/>
        <end position="18"/>
    </location>
</feature>
<evidence type="ECO:0000313" key="2">
    <source>
        <dbReference type="EMBL" id="KAJ2776269.1"/>
    </source>
</evidence>
<evidence type="ECO:0000256" key="1">
    <source>
        <dbReference type="SAM" id="MobiDB-lite"/>
    </source>
</evidence>
<feature type="compositionally biased region" description="Acidic residues" evidence="1">
    <location>
        <begin position="97"/>
        <end position="119"/>
    </location>
</feature>
<dbReference type="AlphaFoldDB" id="A0A9W8H1I1"/>
<protein>
    <submittedName>
        <fullName evidence="2">Uncharacterized protein</fullName>
    </submittedName>
</protein>
<dbReference type="Proteomes" id="UP001140172">
    <property type="component" value="Unassembled WGS sequence"/>
</dbReference>
<accession>A0A9W8H1I1</accession>